<keyword evidence="12" id="KW-1185">Reference proteome</keyword>
<keyword evidence="7 10" id="KW-0594">Phospholipid biosynthesis</keyword>
<dbReference type="HAMAP" id="MF_00112">
    <property type="entry name" value="GGGP_HepGP_synthase"/>
    <property type="match status" value="1"/>
</dbReference>
<dbReference type="InterPro" id="IPR008205">
    <property type="entry name" value="GGGP_HepGP_synthase"/>
</dbReference>
<keyword evidence="2 10" id="KW-0444">Lipid biosynthesis</keyword>
<dbReference type="InterPro" id="IPR010946">
    <property type="entry name" value="GGGP_synth"/>
</dbReference>
<evidence type="ECO:0000256" key="4">
    <source>
        <dbReference type="ARBA" id="ARBA00022723"/>
    </source>
</evidence>
<feature type="binding site" evidence="10">
    <location>
        <position position="47"/>
    </location>
    <ligand>
        <name>Mg(2+)</name>
        <dbReference type="ChEBI" id="CHEBI:18420"/>
    </ligand>
</feature>
<comment type="function">
    <text evidence="10">Prenyltransferase that catalyzes the transfer of the geranylgeranyl moiety of geranylgeranyl diphosphate (GGPP) to the C3 hydroxyl of sn-glycerol-1-phosphate (G1P). This reaction is the first ether-bond-formation step in the biosynthesis of archaeal membrane lipids.</text>
</comment>
<evidence type="ECO:0000313" key="12">
    <source>
        <dbReference type="Proteomes" id="UP000053695"/>
    </source>
</evidence>
<name>N6VYK2_9EURY</name>
<dbReference type="Gene3D" id="3.20.20.390">
    <property type="entry name" value="FMN-linked oxidoreductases"/>
    <property type="match status" value="1"/>
</dbReference>
<gene>
    <name evidence="11" type="ORF">J422_03608</name>
</gene>
<dbReference type="GO" id="GO:0000107">
    <property type="term" value="F:imidazoleglycerol-phosphate synthase activity"/>
    <property type="evidence" value="ECO:0007669"/>
    <property type="project" value="TreeGrafter"/>
</dbReference>
<feature type="binding site" evidence="10">
    <location>
        <begin position="166"/>
        <end position="172"/>
    </location>
    <ligand>
        <name>sn-glycerol 1-phosphate</name>
        <dbReference type="ChEBI" id="CHEBI:57685"/>
    </ligand>
</feature>
<dbReference type="NCBIfam" id="NF003198">
    <property type="entry name" value="PRK04169.1-2"/>
    <property type="match status" value="1"/>
</dbReference>
<dbReference type="Pfam" id="PF01884">
    <property type="entry name" value="PcrB"/>
    <property type="match status" value="1"/>
</dbReference>
<feature type="binding site" evidence="10">
    <location>
        <position position="23"/>
    </location>
    <ligand>
        <name>Mg(2+)</name>
        <dbReference type="ChEBI" id="CHEBI:18420"/>
    </ligand>
</feature>
<evidence type="ECO:0000256" key="2">
    <source>
        <dbReference type="ARBA" id="ARBA00022516"/>
    </source>
</evidence>
<protein>
    <recommendedName>
        <fullName evidence="10">Geranylgeranylglyceryl phosphate synthase</fullName>
        <shortName evidence="10">GGGP synthase</shortName>
        <shortName evidence="10">GGGPS</shortName>
        <ecNumber evidence="10">2.5.1.41</ecNumber>
    </recommendedName>
    <alternativeName>
        <fullName evidence="10">(S)-3-O-geranylgeranylglyceryl phosphate synthase</fullName>
    </alternativeName>
    <alternativeName>
        <fullName evidence="10">Phosphoglycerol geranylgeranyltransferase</fullName>
    </alternativeName>
</protein>
<dbReference type="NCBIfam" id="TIGR01768">
    <property type="entry name" value="GGGP-family"/>
    <property type="match status" value="1"/>
</dbReference>
<evidence type="ECO:0000256" key="9">
    <source>
        <dbReference type="ARBA" id="ARBA00047288"/>
    </source>
</evidence>
<dbReference type="CDD" id="cd02812">
    <property type="entry name" value="PcrB_like"/>
    <property type="match status" value="1"/>
</dbReference>
<dbReference type="GO" id="GO:0047294">
    <property type="term" value="F:phosphoglycerol geranylgeranyltransferase activity"/>
    <property type="evidence" value="ECO:0007669"/>
    <property type="project" value="UniProtKB-UniRule"/>
</dbReference>
<dbReference type="UniPathway" id="UPA00940"/>
<dbReference type="NCBIfam" id="TIGR01769">
    <property type="entry name" value="GGGP"/>
    <property type="match status" value="1"/>
</dbReference>
<evidence type="ECO:0000256" key="7">
    <source>
        <dbReference type="ARBA" id="ARBA00023209"/>
    </source>
</evidence>
<comment type="caution">
    <text evidence="11">The sequence shown here is derived from an EMBL/GenBank/DDBJ whole genome shotgun (WGS) entry which is preliminary data.</text>
</comment>
<evidence type="ECO:0000256" key="3">
    <source>
        <dbReference type="ARBA" id="ARBA00022679"/>
    </source>
</evidence>
<comment type="subcellular location">
    <subcellularLocation>
        <location evidence="10">Cytoplasm</location>
    </subcellularLocation>
</comment>
<dbReference type="GO" id="GO:0000287">
    <property type="term" value="F:magnesium ion binding"/>
    <property type="evidence" value="ECO:0007669"/>
    <property type="project" value="UniProtKB-UniRule"/>
</dbReference>
<organism evidence="11 12">
    <name type="scientific">Methanocaldococcus villosus KIN24-T80</name>
    <dbReference type="NCBI Taxonomy" id="1069083"/>
    <lineage>
        <taxon>Archaea</taxon>
        <taxon>Methanobacteriati</taxon>
        <taxon>Methanobacteriota</taxon>
        <taxon>Methanomada group</taxon>
        <taxon>Methanococci</taxon>
        <taxon>Methanococcales</taxon>
        <taxon>Methanocaldococcaceae</taxon>
        <taxon>Methanocaldococcus</taxon>
    </lineage>
</organism>
<dbReference type="GO" id="GO:0005737">
    <property type="term" value="C:cytoplasm"/>
    <property type="evidence" value="ECO:0007669"/>
    <property type="project" value="UniProtKB-SubCell"/>
</dbReference>
<sequence>MKVEERLNRIIEEEGAIYFVLVDPENVNYEGLEKIKDYSDAILIGGSSGICELDYVVKEVKKITKLPTILFPGNVDNISKYADAILYMSLFNSLNPYWIITAPALGALKILKYNLEPIPTAYLCIEPAKKTSVGFVGDIKEIPQNKPKITAMYCLSAKFFGFRWAYLEAGSGAEYPINNETIKMAKKVSGINIIVGGGIKKPEIAYEKVLAGADGIVTGTLVEKDPKMIEKVYDAIKKAGREKKWI</sequence>
<dbReference type="InterPro" id="IPR038597">
    <property type="entry name" value="GGGP/HepGP_synthase_sf"/>
</dbReference>
<keyword evidence="5 10" id="KW-0460">Magnesium</keyword>
<evidence type="ECO:0000256" key="10">
    <source>
        <dbReference type="HAMAP-Rule" id="MF_00112"/>
    </source>
</evidence>
<dbReference type="EMBL" id="APMM01000023">
    <property type="protein sequence ID" value="ENN96202.1"/>
    <property type="molecule type" value="Genomic_DNA"/>
</dbReference>
<dbReference type="GO" id="GO:0046474">
    <property type="term" value="P:glycerophospholipid biosynthetic process"/>
    <property type="evidence" value="ECO:0007669"/>
    <property type="project" value="UniProtKB-UniRule"/>
</dbReference>
<proteinExistence type="inferred from homology"/>
<keyword evidence="6 10" id="KW-0443">Lipid metabolism</keyword>
<evidence type="ECO:0000256" key="6">
    <source>
        <dbReference type="ARBA" id="ARBA00023098"/>
    </source>
</evidence>
<dbReference type="SUPFAM" id="SSF51395">
    <property type="entry name" value="FMN-linked oxidoreductases"/>
    <property type="match status" value="1"/>
</dbReference>
<feature type="binding site" evidence="10">
    <location>
        <begin position="219"/>
        <end position="220"/>
    </location>
    <ligand>
        <name>sn-glycerol 1-phosphate</name>
        <dbReference type="ChEBI" id="CHEBI:57685"/>
    </ligand>
</feature>
<evidence type="ECO:0000256" key="5">
    <source>
        <dbReference type="ARBA" id="ARBA00022842"/>
    </source>
</evidence>
<keyword evidence="1 10" id="KW-0963">Cytoplasm</keyword>
<reference evidence="11 12" key="1">
    <citation type="journal article" date="2013" name="Genome Announc.">
        <title>Draft Genome Sequence of a Highly Flagellated, Fast-Swimming Archaeon, Methanocaldococcus villosus Strain KIN24-T80 (DSM 22612).</title>
        <authorList>
            <person name="Thennarasu S."/>
            <person name="Polireddy D."/>
            <person name="Antony A."/>
            <person name="Yada M.R."/>
            <person name="Algarawi S."/>
            <person name="Sivakumar N."/>
        </authorList>
    </citation>
    <scope>NUCLEOTIDE SEQUENCE [LARGE SCALE GENOMIC DNA]</scope>
    <source>
        <strain evidence="11 12">KIN24-T80</strain>
    </source>
</reference>
<feature type="binding site" evidence="10">
    <location>
        <begin position="197"/>
        <end position="198"/>
    </location>
    <ligand>
        <name>sn-glycerol 1-phosphate</name>
        <dbReference type="ChEBI" id="CHEBI:57685"/>
    </ligand>
</feature>
<dbReference type="PANTHER" id="PTHR21235">
    <property type="entry name" value="IMIDAZOLE GLYCEROL PHOSPHATE SYNTHASE SUBUNIT HISF/H IGP SYNTHASE SUBUNIT HISF/H"/>
    <property type="match status" value="1"/>
</dbReference>
<dbReference type="InterPro" id="IPR050064">
    <property type="entry name" value="IGPS_HisA/HisF"/>
</dbReference>
<evidence type="ECO:0000313" key="11">
    <source>
        <dbReference type="EMBL" id="ENN96202.1"/>
    </source>
</evidence>
<comment type="similarity">
    <text evidence="10">Belongs to the GGGP/HepGP synthase family. Group II subfamily.</text>
</comment>
<comment type="cofactor">
    <cofactor evidence="10">
        <name>Mg(2+)</name>
        <dbReference type="ChEBI" id="CHEBI:18420"/>
    </cofactor>
</comment>
<dbReference type="AlphaFoldDB" id="N6VYK2"/>
<dbReference type="PATRIC" id="fig|1069083.5.peg.704"/>
<keyword evidence="8 10" id="KW-1208">Phospholipid metabolism</keyword>
<dbReference type="RefSeq" id="WP_004591255.1">
    <property type="nucleotide sequence ID" value="NZ_APMM01000023.1"/>
</dbReference>
<comment type="caution">
    <text evidence="10">Lacks conserved residue(s) required for the propagation of feature annotation.</text>
</comment>
<comment type="catalytic activity">
    <reaction evidence="9 10">
        <text>sn-glycerol 1-phosphate + (2E,6E,10E)-geranylgeranyl diphosphate = sn-3-O-(geranylgeranyl)glycerol 1-phosphate + diphosphate</text>
        <dbReference type="Rhea" id="RHEA:23404"/>
        <dbReference type="ChEBI" id="CHEBI:33019"/>
        <dbReference type="ChEBI" id="CHEBI:57677"/>
        <dbReference type="ChEBI" id="CHEBI:57685"/>
        <dbReference type="ChEBI" id="CHEBI:58756"/>
        <dbReference type="EC" id="2.5.1.41"/>
    </reaction>
</comment>
<keyword evidence="3 10" id="KW-0808">Transferase</keyword>
<dbReference type="NCBIfam" id="NF003201">
    <property type="entry name" value="PRK04169.1-5"/>
    <property type="match status" value="1"/>
</dbReference>
<evidence type="ECO:0000256" key="1">
    <source>
        <dbReference type="ARBA" id="ARBA00022490"/>
    </source>
</evidence>
<dbReference type="PANTHER" id="PTHR21235:SF22">
    <property type="entry name" value="GERANYLGERANYLGLYCERYL PHOSPHATE SYNTHASE"/>
    <property type="match status" value="1"/>
</dbReference>
<evidence type="ECO:0000256" key="8">
    <source>
        <dbReference type="ARBA" id="ARBA00023264"/>
    </source>
</evidence>
<accession>N6VYK2</accession>
<dbReference type="OrthoDB" id="7409at2157"/>
<dbReference type="Proteomes" id="UP000053695">
    <property type="component" value="Unassembled WGS sequence"/>
</dbReference>
<keyword evidence="4 10" id="KW-0479">Metal-binding</keyword>
<dbReference type="EC" id="2.5.1.41" evidence="10"/>
<dbReference type="STRING" id="1069083.GCA_000371805_01382"/>
<comment type="pathway">
    <text evidence="10">Membrane lipid metabolism; glycerophospholipid metabolism.</text>
</comment>